<dbReference type="Proteomes" id="UP000614996">
    <property type="component" value="Unassembled WGS sequence"/>
</dbReference>
<protein>
    <submittedName>
        <fullName evidence="1">Uncharacterized protein</fullName>
    </submittedName>
</protein>
<organism evidence="1 2">
    <name type="scientific">Actinocatenispora comari</name>
    <dbReference type="NCBI Taxonomy" id="2807577"/>
    <lineage>
        <taxon>Bacteria</taxon>
        <taxon>Bacillati</taxon>
        <taxon>Actinomycetota</taxon>
        <taxon>Actinomycetes</taxon>
        <taxon>Micromonosporales</taxon>
        <taxon>Micromonosporaceae</taxon>
        <taxon>Actinocatenispora</taxon>
    </lineage>
</organism>
<comment type="caution">
    <text evidence="1">The sequence shown here is derived from an EMBL/GenBank/DDBJ whole genome shotgun (WGS) entry which is preliminary data.</text>
</comment>
<dbReference type="EMBL" id="BOPO01000025">
    <property type="protein sequence ID" value="GIL26594.1"/>
    <property type="molecule type" value="Genomic_DNA"/>
</dbReference>
<dbReference type="AlphaFoldDB" id="A0A8J4A7Z3"/>
<proteinExistence type="predicted"/>
<keyword evidence="2" id="KW-1185">Reference proteome</keyword>
<sequence length="79" mass="8186">MVLTGSPVRADSAPMDSVAVPVPGWSCSLTSSTVPSPVGGDSSVIFVVGELPGRVRVGRVDSAQARCECTSGPRREEVW</sequence>
<reference evidence="2" key="1">
    <citation type="journal article" date="2021" name="Int. J. Syst. Evol. Microbiol.">
        <title>Actinocatenispora comari sp. nov., an endophytic actinomycete isolated from aerial parts of Comarum salesowianum.</title>
        <authorList>
            <person name="Oyunbileg N."/>
            <person name="Iizaka Y."/>
            <person name="Hamada M."/>
            <person name="Davaapurev B.O."/>
            <person name="Fukumoto A."/>
            <person name="Tsetseg B."/>
            <person name="Kato F."/>
            <person name="Tamura T."/>
            <person name="Batkhuu J."/>
            <person name="Anzai Y."/>
        </authorList>
    </citation>
    <scope>NUCLEOTIDE SEQUENCE [LARGE SCALE GENOMIC DNA]</scope>
    <source>
        <strain evidence="2">NUM-2625</strain>
    </source>
</reference>
<evidence type="ECO:0000313" key="2">
    <source>
        <dbReference type="Proteomes" id="UP000614996"/>
    </source>
</evidence>
<gene>
    <name evidence="1" type="ORF">NUM_18480</name>
</gene>
<accession>A0A8J4A7Z3</accession>
<name>A0A8J4A7Z3_9ACTN</name>
<evidence type="ECO:0000313" key="1">
    <source>
        <dbReference type="EMBL" id="GIL26594.1"/>
    </source>
</evidence>